<proteinExistence type="inferred from homology"/>
<dbReference type="SUPFAM" id="SSF54001">
    <property type="entry name" value="Cysteine proteinases"/>
    <property type="match status" value="1"/>
</dbReference>
<feature type="domain" description="NlpC/P60" evidence="5">
    <location>
        <begin position="146"/>
        <end position="256"/>
    </location>
</feature>
<dbReference type="PANTHER" id="PTHR47359:SF3">
    <property type="entry name" value="NLP_P60 DOMAIN-CONTAINING PROTEIN-RELATED"/>
    <property type="match status" value="1"/>
</dbReference>
<keyword evidence="7" id="KW-1185">Reference proteome</keyword>
<evidence type="ECO:0000256" key="2">
    <source>
        <dbReference type="ARBA" id="ARBA00022670"/>
    </source>
</evidence>
<evidence type="ECO:0000256" key="1">
    <source>
        <dbReference type="ARBA" id="ARBA00007074"/>
    </source>
</evidence>
<dbReference type="SUPFAM" id="SSF47090">
    <property type="entry name" value="PGBD-like"/>
    <property type="match status" value="1"/>
</dbReference>
<dbReference type="InterPro" id="IPR038765">
    <property type="entry name" value="Papain-like_cys_pep_sf"/>
</dbReference>
<comment type="caution">
    <text evidence="6">The sequence shown here is derived from an EMBL/GenBank/DDBJ whole genome shotgun (WGS) entry which is preliminary data.</text>
</comment>
<dbReference type="Gene3D" id="3.90.1720.10">
    <property type="entry name" value="endopeptidase domain like (from Nostoc punctiforme)"/>
    <property type="match status" value="1"/>
</dbReference>
<dbReference type="Pfam" id="PF01471">
    <property type="entry name" value="PG_binding_1"/>
    <property type="match status" value="1"/>
</dbReference>
<dbReference type="EMBL" id="QTUA01000001">
    <property type="protein sequence ID" value="REF29398.1"/>
    <property type="molecule type" value="Genomic_DNA"/>
</dbReference>
<gene>
    <name evidence="6" type="ORF">DFJ65_0343</name>
</gene>
<evidence type="ECO:0000313" key="6">
    <source>
        <dbReference type="EMBL" id="REF29398.1"/>
    </source>
</evidence>
<sequence length="256" mass="27307">MGSYKPRHLKHEPSLVSNVVGRRGLAVAAATATVVPVALAESASAAPAPAAVAAPVKAAPVKTAGWNVAYGSTGYYVELLQYRLQRAGYSIAKDRQFGPKTLATLRSFQWRKGLAVTGWANDATWRALGGVPGMSAASTSRSTVRTASSSSIVRIAQQYHGVPYVWGGTTPRGFDCSGFTQYVYRKAGINIPRTASAQQSAARRVYTPQPGDLVFSGFPAYHVSIYAGNGYEVSARMPGTVIVTKKIYGYKSYGRF</sequence>
<dbReference type="InterPro" id="IPR036366">
    <property type="entry name" value="PGBDSf"/>
</dbReference>
<accession>A0A3D9UIX8</accession>
<name>A0A3D9UIX8_9MICO</name>
<dbReference type="GO" id="GO:0006508">
    <property type="term" value="P:proteolysis"/>
    <property type="evidence" value="ECO:0007669"/>
    <property type="project" value="UniProtKB-KW"/>
</dbReference>
<evidence type="ECO:0000256" key="4">
    <source>
        <dbReference type="ARBA" id="ARBA00022807"/>
    </source>
</evidence>
<dbReference type="Gene3D" id="1.10.101.10">
    <property type="entry name" value="PGBD-like superfamily/PGBD"/>
    <property type="match status" value="1"/>
</dbReference>
<dbReference type="PANTHER" id="PTHR47359">
    <property type="entry name" value="PEPTIDOGLYCAN DL-ENDOPEPTIDASE CWLO"/>
    <property type="match status" value="1"/>
</dbReference>
<keyword evidence="3 6" id="KW-0378">Hydrolase</keyword>
<dbReference type="AlphaFoldDB" id="A0A3D9UIX8"/>
<evidence type="ECO:0000259" key="5">
    <source>
        <dbReference type="PROSITE" id="PS51935"/>
    </source>
</evidence>
<dbReference type="InterPro" id="IPR002477">
    <property type="entry name" value="Peptidoglycan-bd-like"/>
</dbReference>
<evidence type="ECO:0000313" key="7">
    <source>
        <dbReference type="Proteomes" id="UP000256253"/>
    </source>
</evidence>
<dbReference type="PROSITE" id="PS51935">
    <property type="entry name" value="NLPC_P60"/>
    <property type="match status" value="1"/>
</dbReference>
<dbReference type="InterPro" id="IPR000064">
    <property type="entry name" value="NLP_P60_dom"/>
</dbReference>
<dbReference type="Proteomes" id="UP000256253">
    <property type="component" value="Unassembled WGS sequence"/>
</dbReference>
<reference evidence="6 7" key="1">
    <citation type="submission" date="2018-08" db="EMBL/GenBank/DDBJ databases">
        <title>Sequencing the genomes of 1000 actinobacteria strains.</title>
        <authorList>
            <person name="Klenk H.-P."/>
        </authorList>
    </citation>
    <scope>NUCLEOTIDE SEQUENCE [LARGE SCALE GENOMIC DNA]</scope>
    <source>
        <strain evidence="6 7">DSM 22967</strain>
    </source>
</reference>
<dbReference type="Pfam" id="PF00877">
    <property type="entry name" value="NLPC_P60"/>
    <property type="match status" value="1"/>
</dbReference>
<dbReference type="OrthoDB" id="5177647at2"/>
<dbReference type="InterPro" id="IPR036365">
    <property type="entry name" value="PGBD-like_sf"/>
</dbReference>
<dbReference type="GO" id="GO:0008234">
    <property type="term" value="F:cysteine-type peptidase activity"/>
    <property type="evidence" value="ECO:0007669"/>
    <property type="project" value="UniProtKB-KW"/>
</dbReference>
<evidence type="ECO:0000256" key="3">
    <source>
        <dbReference type="ARBA" id="ARBA00022801"/>
    </source>
</evidence>
<dbReference type="RefSeq" id="WP_115921518.1">
    <property type="nucleotide sequence ID" value="NZ_QTUA01000001.1"/>
</dbReference>
<dbReference type="InterPro" id="IPR051794">
    <property type="entry name" value="PG_Endopeptidase_C40"/>
</dbReference>
<organism evidence="6 7">
    <name type="scientific">Calidifontibacter indicus</name>
    <dbReference type="NCBI Taxonomy" id="419650"/>
    <lineage>
        <taxon>Bacteria</taxon>
        <taxon>Bacillati</taxon>
        <taxon>Actinomycetota</taxon>
        <taxon>Actinomycetes</taxon>
        <taxon>Micrococcales</taxon>
        <taxon>Dermacoccaceae</taxon>
        <taxon>Calidifontibacter</taxon>
    </lineage>
</organism>
<keyword evidence="4" id="KW-0788">Thiol protease</keyword>
<keyword evidence="2" id="KW-0645">Protease</keyword>
<protein>
    <submittedName>
        <fullName evidence="6">Cell wall-associated NlpC family hydrolase</fullName>
    </submittedName>
</protein>
<comment type="similarity">
    <text evidence="1">Belongs to the peptidase C40 family.</text>
</comment>